<reference evidence="1 2" key="1">
    <citation type="submission" date="2019-03" db="EMBL/GenBank/DDBJ databases">
        <title>Sequencing the genomes of 1000 actinobacteria strains.</title>
        <authorList>
            <person name="Klenk H.-P."/>
        </authorList>
    </citation>
    <scope>NUCLEOTIDE SEQUENCE [LARGE SCALE GENOMIC DNA]</scope>
    <source>
        <strain evidence="1 2">DSM 44969</strain>
    </source>
</reference>
<dbReference type="OrthoDB" id="3574502at2"/>
<organism evidence="1 2">
    <name type="scientific">Pseudonocardia endophytica</name>
    <dbReference type="NCBI Taxonomy" id="401976"/>
    <lineage>
        <taxon>Bacteria</taxon>
        <taxon>Bacillati</taxon>
        <taxon>Actinomycetota</taxon>
        <taxon>Actinomycetes</taxon>
        <taxon>Pseudonocardiales</taxon>
        <taxon>Pseudonocardiaceae</taxon>
        <taxon>Pseudonocardia</taxon>
    </lineage>
</organism>
<evidence type="ECO:0000313" key="2">
    <source>
        <dbReference type="Proteomes" id="UP000295560"/>
    </source>
</evidence>
<gene>
    <name evidence="1" type="ORF">EV378_1391</name>
</gene>
<comment type="caution">
    <text evidence="1">The sequence shown here is derived from an EMBL/GenBank/DDBJ whole genome shotgun (WGS) entry which is preliminary data.</text>
</comment>
<dbReference type="RefSeq" id="WP_132421914.1">
    <property type="nucleotide sequence ID" value="NZ_SMFZ01000001.1"/>
</dbReference>
<accession>A0A4R1HTM5</accession>
<evidence type="ECO:0000313" key="1">
    <source>
        <dbReference type="EMBL" id="TCK25578.1"/>
    </source>
</evidence>
<dbReference type="SUPFAM" id="SSF46689">
    <property type="entry name" value="Homeodomain-like"/>
    <property type="match status" value="1"/>
</dbReference>
<dbReference type="EMBL" id="SMFZ01000001">
    <property type="protein sequence ID" value="TCK25578.1"/>
    <property type="molecule type" value="Genomic_DNA"/>
</dbReference>
<proteinExistence type="predicted"/>
<protein>
    <submittedName>
        <fullName evidence="1">TetR family transcriptional regulator</fullName>
    </submittedName>
</protein>
<dbReference type="InterPro" id="IPR009057">
    <property type="entry name" value="Homeodomain-like_sf"/>
</dbReference>
<sequence>MESVGVDARETLLDVSLQLWADHGWRAVSLSTACALAGLEEKDFSDEFPKDDDLLCEVFDASTDVRASEVLVALESAEDGRSRWREAMKAYLRCLEDDPRHIAVMVEAIGSPILRTRRRSSYRGFAAVAASQATRSSADPRETRFAAHFALGGLTEITLAWLDPDTDVDREMMLELGSRLFEECLNSA</sequence>
<dbReference type="AlphaFoldDB" id="A0A4R1HTM5"/>
<keyword evidence="2" id="KW-1185">Reference proteome</keyword>
<dbReference type="Gene3D" id="1.10.357.10">
    <property type="entry name" value="Tetracycline Repressor, domain 2"/>
    <property type="match status" value="1"/>
</dbReference>
<name>A0A4R1HTM5_PSEEN</name>
<dbReference type="Proteomes" id="UP000295560">
    <property type="component" value="Unassembled WGS sequence"/>
</dbReference>